<evidence type="ECO:0000313" key="2">
    <source>
        <dbReference type="Proteomes" id="UP001732700"/>
    </source>
</evidence>
<organism evidence="1 2">
    <name type="scientific">Avena sativa</name>
    <name type="common">Oat</name>
    <dbReference type="NCBI Taxonomy" id="4498"/>
    <lineage>
        <taxon>Eukaryota</taxon>
        <taxon>Viridiplantae</taxon>
        <taxon>Streptophyta</taxon>
        <taxon>Embryophyta</taxon>
        <taxon>Tracheophyta</taxon>
        <taxon>Spermatophyta</taxon>
        <taxon>Magnoliopsida</taxon>
        <taxon>Liliopsida</taxon>
        <taxon>Poales</taxon>
        <taxon>Poaceae</taxon>
        <taxon>BOP clade</taxon>
        <taxon>Pooideae</taxon>
        <taxon>Poodae</taxon>
        <taxon>Poeae</taxon>
        <taxon>Poeae Chloroplast Group 1 (Aveneae type)</taxon>
        <taxon>Aveninae</taxon>
        <taxon>Avena</taxon>
    </lineage>
</organism>
<reference evidence="1" key="2">
    <citation type="submission" date="2025-09" db="UniProtKB">
        <authorList>
            <consortium name="EnsemblPlants"/>
        </authorList>
    </citation>
    <scope>IDENTIFICATION</scope>
</reference>
<dbReference type="Proteomes" id="UP001732700">
    <property type="component" value="Chromosome 5D"/>
</dbReference>
<accession>A0ACD5YKV4</accession>
<proteinExistence type="predicted"/>
<dbReference type="EnsemblPlants" id="AVESA.00010b.r2.5DG0980310.1">
    <property type="protein sequence ID" value="AVESA.00010b.r2.5DG0980310.1.CDS.1"/>
    <property type="gene ID" value="AVESA.00010b.r2.5DG0980310"/>
</dbReference>
<name>A0ACD5YKV4_AVESA</name>
<sequence>MISQSRNGKGMVSDWSACEKDWKAVWKVRAPGKMLIHLWRFSHDCLPSGVQLRKRQIADDGTCIFYGRTEGIEHSLLFCQFARVVWREVKMHIDLHLVRKRFSSTKQWLFDYLARSTDIQCTTLAVVFWHLWDARNEARNSDIKPNPSRTSGKILAYIDLIKQNLYRSCSQHRCESTPTLKWTPPPRGTVLVNCDAAISQAAGGVSAGVVLRDHSGTCLVACCQFYEGLLPPELAEAVALRRAVELARDEGKDRVIFASDCLSLVQRLNSPCFDRSDVGLVTNSIKFLVRGFASVSFCHVNRVLNEAAHILAKSCTHVNSSCVFYPVSECIRKTLCIDVI</sequence>
<reference evidence="1" key="1">
    <citation type="submission" date="2021-05" db="EMBL/GenBank/DDBJ databases">
        <authorList>
            <person name="Scholz U."/>
            <person name="Mascher M."/>
            <person name="Fiebig A."/>
        </authorList>
    </citation>
    <scope>NUCLEOTIDE SEQUENCE [LARGE SCALE GENOMIC DNA]</scope>
</reference>
<evidence type="ECO:0000313" key="1">
    <source>
        <dbReference type="EnsemblPlants" id="AVESA.00010b.r2.5DG0980310.1.CDS.1"/>
    </source>
</evidence>
<keyword evidence="2" id="KW-1185">Reference proteome</keyword>
<protein>
    <submittedName>
        <fullName evidence="1">Uncharacterized protein</fullName>
    </submittedName>
</protein>